<name>A0A9D4Q483_RHISA</name>
<dbReference type="AlphaFoldDB" id="A0A9D4Q483"/>
<protein>
    <submittedName>
        <fullName evidence="1">Uncharacterized protein</fullName>
    </submittedName>
</protein>
<sequence length="265" mass="28900">MCQEQSSAVQFRAVEKASTCEGSSRFKNEPRLEAAKDAALIGEAAEDHSQRDEVLCQWNTTETTNRVAENLAQTPSECVAALDFACGVQGDFDPLGKNTRVRSLDGARVESREYNAVVDSSQICELSWSEESSCIVPKRFRLSASLPSKEDDDLFVSHLDCVGETTDEGFEKVDEHQMRAGCSKGGKEHYACKERLETLEQCSRSEAFVIFDKIVFHASAPPDEKKKKGGLCANAAQWEGVGSPAVLSAARLMGHGSAESVDPKK</sequence>
<accession>A0A9D4Q483</accession>
<evidence type="ECO:0000313" key="1">
    <source>
        <dbReference type="EMBL" id="KAH7967685.1"/>
    </source>
</evidence>
<dbReference type="Proteomes" id="UP000821837">
    <property type="component" value="Unassembled WGS sequence"/>
</dbReference>
<keyword evidence="2" id="KW-1185">Reference proteome</keyword>
<reference evidence="1" key="2">
    <citation type="submission" date="2021-09" db="EMBL/GenBank/DDBJ databases">
        <authorList>
            <person name="Jia N."/>
            <person name="Wang J."/>
            <person name="Shi W."/>
            <person name="Du L."/>
            <person name="Sun Y."/>
            <person name="Zhan W."/>
            <person name="Jiang J."/>
            <person name="Wang Q."/>
            <person name="Zhang B."/>
            <person name="Ji P."/>
            <person name="Sakyi L.B."/>
            <person name="Cui X."/>
            <person name="Yuan T."/>
            <person name="Jiang B."/>
            <person name="Yang W."/>
            <person name="Lam T.T.-Y."/>
            <person name="Chang Q."/>
            <person name="Ding S."/>
            <person name="Wang X."/>
            <person name="Zhu J."/>
            <person name="Ruan X."/>
            <person name="Zhao L."/>
            <person name="Wei J."/>
            <person name="Que T."/>
            <person name="Du C."/>
            <person name="Cheng J."/>
            <person name="Dai P."/>
            <person name="Han X."/>
            <person name="Huang E."/>
            <person name="Gao Y."/>
            <person name="Liu J."/>
            <person name="Shao H."/>
            <person name="Ye R."/>
            <person name="Li L."/>
            <person name="Wei W."/>
            <person name="Wang X."/>
            <person name="Wang C."/>
            <person name="Huo Q."/>
            <person name="Li W."/>
            <person name="Guo W."/>
            <person name="Chen H."/>
            <person name="Chen S."/>
            <person name="Zhou L."/>
            <person name="Zhou L."/>
            <person name="Ni X."/>
            <person name="Tian J."/>
            <person name="Zhou Y."/>
            <person name="Sheng Y."/>
            <person name="Liu T."/>
            <person name="Pan Y."/>
            <person name="Xia L."/>
            <person name="Li J."/>
            <person name="Zhao F."/>
            <person name="Cao W."/>
        </authorList>
    </citation>
    <scope>NUCLEOTIDE SEQUENCE</scope>
    <source>
        <strain evidence="1">Rsan-2018</strain>
        <tissue evidence="1">Larvae</tissue>
    </source>
</reference>
<proteinExistence type="predicted"/>
<organism evidence="1 2">
    <name type="scientific">Rhipicephalus sanguineus</name>
    <name type="common">Brown dog tick</name>
    <name type="synonym">Ixodes sanguineus</name>
    <dbReference type="NCBI Taxonomy" id="34632"/>
    <lineage>
        <taxon>Eukaryota</taxon>
        <taxon>Metazoa</taxon>
        <taxon>Ecdysozoa</taxon>
        <taxon>Arthropoda</taxon>
        <taxon>Chelicerata</taxon>
        <taxon>Arachnida</taxon>
        <taxon>Acari</taxon>
        <taxon>Parasitiformes</taxon>
        <taxon>Ixodida</taxon>
        <taxon>Ixodoidea</taxon>
        <taxon>Ixodidae</taxon>
        <taxon>Rhipicephalinae</taxon>
        <taxon>Rhipicephalus</taxon>
        <taxon>Rhipicephalus</taxon>
    </lineage>
</organism>
<reference evidence="1" key="1">
    <citation type="journal article" date="2020" name="Cell">
        <title>Large-Scale Comparative Analyses of Tick Genomes Elucidate Their Genetic Diversity and Vector Capacities.</title>
        <authorList>
            <consortium name="Tick Genome and Microbiome Consortium (TIGMIC)"/>
            <person name="Jia N."/>
            <person name="Wang J."/>
            <person name="Shi W."/>
            <person name="Du L."/>
            <person name="Sun Y."/>
            <person name="Zhan W."/>
            <person name="Jiang J.F."/>
            <person name="Wang Q."/>
            <person name="Zhang B."/>
            <person name="Ji P."/>
            <person name="Bell-Sakyi L."/>
            <person name="Cui X.M."/>
            <person name="Yuan T.T."/>
            <person name="Jiang B.G."/>
            <person name="Yang W.F."/>
            <person name="Lam T.T."/>
            <person name="Chang Q.C."/>
            <person name="Ding S.J."/>
            <person name="Wang X.J."/>
            <person name="Zhu J.G."/>
            <person name="Ruan X.D."/>
            <person name="Zhao L."/>
            <person name="Wei J.T."/>
            <person name="Ye R.Z."/>
            <person name="Que T.C."/>
            <person name="Du C.H."/>
            <person name="Zhou Y.H."/>
            <person name="Cheng J.X."/>
            <person name="Dai P.F."/>
            <person name="Guo W.B."/>
            <person name="Han X.H."/>
            <person name="Huang E.J."/>
            <person name="Li L.F."/>
            <person name="Wei W."/>
            <person name="Gao Y.C."/>
            <person name="Liu J.Z."/>
            <person name="Shao H.Z."/>
            <person name="Wang X."/>
            <person name="Wang C.C."/>
            <person name="Yang T.C."/>
            <person name="Huo Q.B."/>
            <person name="Li W."/>
            <person name="Chen H.Y."/>
            <person name="Chen S.E."/>
            <person name="Zhou L.G."/>
            <person name="Ni X.B."/>
            <person name="Tian J.H."/>
            <person name="Sheng Y."/>
            <person name="Liu T."/>
            <person name="Pan Y.S."/>
            <person name="Xia L.Y."/>
            <person name="Li J."/>
            <person name="Zhao F."/>
            <person name="Cao W.C."/>
        </authorList>
    </citation>
    <scope>NUCLEOTIDE SEQUENCE</scope>
    <source>
        <strain evidence="1">Rsan-2018</strain>
    </source>
</reference>
<comment type="caution">
    <text evidence="1">The sequence shown here is derived from an EMBL/GenBank/DDBJ whole genome shotgun (WGS) entry which is preliminary data.</text>
</comment>
<gene>
    <name evidence="1" type="ORF">HPB52_001645</name>
</gene>
<evidence type="ECO:0000313" key="2">
    <source>
        <dbReference type="Proteomes" id="UP000821837"/>
    </source>
</evidence>
<dbReference type="EMBL" id="JABSTV010001248">
    <property type="protein sequence ID" value="KAH7967685.1"/>
    <property type="molecule type" value="Genomic_DNA"/>
</dbReference>
<dbReference type="VEuPathDB" id="VectorBase:RSAN_036627"/>